<dbReference type="Gene3D" id="1.10.10.10">
    <property type="entry name" value="Winged helix-like DNA-binding domain superfamily/Winged helix DNA-binding domain"/>
    <property type="match status" value="1"/>
</dbReference>
<dbReference type="InterPro" id="IPR027395">
    <property type="entry name" value="WH_DNA-bd_dom"/>
</dbReference>
<gene>
    <name evidence="2" type="ORF">F4559_006746</name>
</gene>
<evidence type="ECO:0000313" key="2">
    <source>
        <dbReference type="EMBL" id="MBB4969387.1"/>
    </source>
</evidence>
<dbReference type="SUPFAM" id="SSF46785">
    <property type="entry name" value="Winged helix' DNA-binding domain"/>
    <property type="match status" value="1"/>
</dbReference>
<dbReference type="GO" id="GO:0003677">
    <property type="term" value="F:DNA binding"/>
    <property type="evidence" value="ECO:0007669"/>
    <property type="project" value="UniProtKB-KW"/>
</dbReference>
<dbReference type="Pfam" id="PF13601">
    <property type="entry name" value="HTH_34"/>
    <property type="match status" value="1"/>
</dbReference>
<sequence>MDGSDLGLDPVVHPLPRLSLCAALAAGPGWVEFAVVRETTGLSDSAVSKHSRALEGGGYVEIKKGAVGRKPRTWLRLTPMGRARLAGHVAALQRLAAPANVQVETS</sequence>
<name>A0A7W7TB69_9PSEU</name>
<comment type="caution">
    <text evidence="2">The sequence shown here is derived from an EMBL/GenBank/DDBJ whole genome shotgun (WGS) entry which is preliminary data.</text>
</comment>
<dbReference type="EMBL" id="JACHJS010000001">
    <property type="protein sequence ID" value="MBB4969387.1"/>
    <property type="molecule type" value="Genomic_DNA"/>
</dbReference>
<dbReference type="AlphaFoldDB" id="A0A7W7TB69"/>
<dbReference type="PANTHER" id="PTHR37318:SF1">
    <property type="entry name" value="BSL7504 PROTEIN"/>
    <property type="match status" value="1"/>
</dbReference>
<reference evidence="2 3" key="1">
    <citation type="submission" date="2020-08" db="EMBL/GenBank/DDBJ databases">
        <title>Sequencing the genomes of 1000 actinobacteria strains.</title>
        <authorList>
            <person name="Klenk H.-P."/>
        </authorList>
    </citation>
    <scope>NUCLEOTIDE SEQUENCE [LARGE SCALE GENOMIC DNA]</scope>
    <source>
        <strain evidence="2 3">DSM 45084</strain>
    </source>
</reference>
<accession>A0A7W7TB69</accession>
<evidence type="ECO:0000259" key="1">
    <source>
        <dbReference type="Pfam" id="PF13601"/>
    </source>
</evidence>
<feature type="domain" description="Winged helix DNA-binding" evidence="1">
    <location>
        <begin position="17"/>
        <end position="95"/>
    </location>
</feature>
<organism evidence="2 3">
    <name type="scientific">Saccharothrix violaceirubra</name>
    <dbReference type="NCBI Taxonomy" id="413306"/>
    <lineage>
        <taxon>Bacteria</taxon>
        <taxon>Bacillati</taxon>
        <taxon>Actinomycetota</taxon>
        <taxon>Actinomycetes</taxon>
        <taxon>Pseudonocardiales</taxon>
        <taxon>Pseudonocardiaceae</taxon>
        <taxon>Saccharothrix</taxon>
    </lineage>
</organism>
<keyword evidence="3" id="KW-1185">Reference proteome</keyword>
<dbReference type="InterPro" id="IPR036390">
    <property type="entry name" value="WH_DNA-bd_sf"/>
</dbReference>
<evidence type="ECO:0000313" key="3">
    <source>
        <dbReference type="Proteomes" id="UP000542674"/>
    </source>
</evidence>
<dbReference type="Proteomes" id="UP000542674">
    <property type="component" value="Unassembled WGS sequence"/>
</dbReference>
<dbReference type="InterPro" id="IPR036388">
    <property type="entry name" value="WH-like_DNA-bd_sf"/>
</dbReference>
<keyword evidence="2" id="KW-0238">DNA-binding</keyword>
<protein>
    <submittedName>
        <fullName evidence="2">DNA-binding MarR family transcriptional regulator</fullName>
    </submittedName>
</protein>
<dbReference type="PANTHER" id="PTHR37318">
    <property type="entry name" value="BSL7504 PROTEIN"/>
    <property type="match status" value="1"/>
</dbReference>
<dbReference type="RefSeq" id="WP_312865951.1">
    <property type="nucleotide sequence ID" value="NZ_BAABAI010000021.1"/>
</dbReference>
<proteinExistence type="predicted"/>